<dbReference type="AlphaFoldDB" id="A0A061QUF0"/>
<sequence>MSLLQTAVQNTEESVGTLLDSGGDRARLDMQEATVQQLRKLLTMARHNHSGFTEHPDVRRVEQRLKLEERQLSQMQATRHNQETATLERTTLERQRSSAIPSSLVQGPSGPQRVWVSSLKPEPVKQAPTPQRQTPRASYDGVHGRPGFKKVTSEKYSDRSLNLPLNRQRRASMTSAESSRMSTERSLPAKAQVITQFDPEFYGYPANTPQWRVNIARAKRTFHLAFIGARAFQFRLKLKNRPVSKLQRVSSFRVHIPVVLGDDLRKFCKQQSAVIAKHDKGMAAPAPAPAPRGPGGSSGRPAPFRPPPPSVRPPNSSRSGYSSSAASVRDELTPSEAAELDNISDIVSVSDFEIPKEAMKNLQMMQMFVNRGNTRWTEGRSWKCGKAFDVDTFERVGGLDYNHYKLSAVELLKEGKVAFQVLDSDIMMALRDGGQLPLWLQDPWDAVEESLGEARLPLGDHFMGLTYASRLLLNLHIAMDAIAGPASLSKLRVVLHIPGGYADAIVDRIVADGFYGFRPENVIFVPQASFGGYCVDPKTNTFYQVEGSMRDSPGSGESMRQLMFHGEGFHASRDGKRIALEETVLEHLKHLGVEWLRSMAIDDIIGSHSDAVVDVSSLAMTLRLQATHGTGIVLQAAEVDSVEAARSNGNVVLSEDISPNEQSPRLPKGSPDSISNYSVQQVMLEDLRSLSWTQRLKQLKQEADDSPGSSLLTSAGRFFSQVPVLQAVLSERGLFHVSLALQGPYLYPKLSMCDITTSRAARTAALVGKVPLSRSVLHRGPFAEDLLPRLCQQDKWPLFKRMVGKYASGTVTITTRTSTGYKRLPRTYVVVVTDNEVSRDAFDFFCGAFSGRMSQEDSIHIVSTVKERDEEGDRQALLETFKDDMINMFNVRRVVLTRNGKSLVSCLEEYVEQLRPDLVCFGSDGLLNPRENVLVLGSVGLTLVRQLPFPLLVVKPSRACQLRRNVEGISEPIRVMFQADPTAQQTLEYMTTMLDKGRGDSFWFAKPWGLDATGAETLSSKSTLGFFTEMCKDVGFHGFRKPLEGSAVSHITEAAEREHSHIIALHTGKSKSLNDSVRDILMKAMCAVLVHKI</sequence>
<feature type="compositionally biased region" description="Polar residues" evidence="1">
    <location>
        <begin position="97"/>
        <end position="106"/>
    </location>
</feature>
<feature type="region of interest" description="Disordered" evidence="1">
    <location>
        <begin position="72"/>
        <end position="187"/>
    </location>
</feature>
<gene>
    <name evidence="2" type="ORF">TSPGSL018_18665</name>
</gene>
<feature type="region of interest" description="Disordered" evidence="1">
    <location>
        <begin position="278"/>
        <end position="334"/>
    </location>
</feature>
<dbReference type="SUPFAM" id="SSF52402">
    <property type="entry name" value="Adenine nucleotide alpha hydrolases-like"/>
    <property type="match status" value="1"/>
</dbReference>
<reference evidence="2" key="1">
    <citation type="submission" date="2014-05" db="EMBL/GenBank/DDBJ databases">
        <title>The transcriptome of the halophilic microalga Tetraselmis sp. GSL018 isolated from the Great Salt Lake, Utah.</title>
        <authorList>
            <person name="Jinkerson R.E."/>
            <person name="D'Adamo S."/>
            <person name="Posewitz M.C."/>
        </authorList>
    </citation>
    <scope>NUCLEOTIDE SEQUENCE</scope>
    <source>
        <strain evidence="2">GSL018</strain>
    </source>
</reference>
<protein>
    <submittedName>
        <fullName evidence="2">Uncharacterized protein</fullName>
    </submittedName>
</protein>
<feature type="compositionally biased region" description="Polar residues" evidence="1">
    <location>
        <begin position="1"/>
        <end position="14"/>
    </location>
</feature>
<evidence type="ECO:0000313" key="2">
    <source>
        <dbReference type="EMBL" id="JAC64282.1"/>
    </source>
</evidence>
<name>A0A061QUF0_9CHLO</name>
<feature type="compositionally biased region" description="Low complexity" evidence="1">
    <location>
        <begin position="313"/>
        <end position="327"/>
    </location>
</feature>
<feature type="region of interest" description="Disordered" evidence="1">
    <location>
        <begin position="1"/>
        <end position="22"/>
    </location>
</feature>
<feature type="compositionally biased region" description="Polar residues" evidence="1">
    <location>
        <begin position="650"/>
        <end position="663"/>
    </location>
</feature>
<dbReference type="Gene3D" id="3.40.50.12370">
    <property type="match status" value="1"/>
</dbReference>
<evidence type="ECO:0000256" key="1">
    <source>
        <dbReference type="SAM" id="MobiDB-lite"/>
    </source>
</evidence>
<dbReference type="EMBL" id="GBEZ01022564">
    <property type="protein sequence ID" value="JAC64282.1"/>
    <property type="molecule type" value="Transcribed_RNA"/>
</dbReference>
<feature type="region of interest" description="Disordered" evidence="1">
    <location>
        <begin position="650"/>
        <end position="672"/>
    </location>
</feature>
<organism evidence="2">
    <name type="scientific">Tetraselmis sp. GSL018</name>
    <dbReference type="NCBI Taxonomy" id="582737"/>
    <lineage>
        <taxon>Eukaryota</taxon>
        <taxon>Viridiplantae</taxon>
        <taxon>Chlorophyta</taxon>
        <taxon>core chlorophytes</taxon>
        <taxon>Chlorodendrophyceae</taxon>
        <taxon>Chlorodendrales</taxon>
        <taxon>Chlorodendraceae</taxon>
        <taxon>Tetraselmis</taxon>
    </lineage>
</organism>
<proteinExistence type="predicted"/>
<accession>A0A061QUF0</accession>
<feature type="compositionally biased region" description="Pro residues" evidence="1">
    <location>
        <begin position="303"/>
        <end position="312"/>
    </location>
</feature>
<feature type="compositionally biased region" description="Polar residues" evidence="1">
    <location>
        <begin position="159"/>
        <end position="185"/>
    </location>
</feature>